<gene>
    <name evidence="1" type="ORF">FA13DRAFT_339311</name>
</gene>
<evidence type="ECO:0000313" key="2">
    <source>
        <dbReference type="Proteomes" id="UP000298030"/>
    </source>
</evidence>
<comment type="caution">
    <text evidence="1">The sequence shown here is derived from an EMBL/GenBank/DDBJ whole genome shotgun (WGS) entry which is preliminary data.</text>
</comment>
<name>A0A4Y7TDN8_COPMI</name>
<sequence>MRYHWLGRAQRWSKHKGSLFGLQAWCQTMALSWQPRIPNCSLKSNHDFVLLPRRDPPLPYAQFPSQGSPGQPLRMSIYLGSSVPRKPCPMIPLDHLAFMHECSCDSWARIRLPLERVHEVGTRNHTEGILPLYTCHHDRQCENIDRSSRTSTSYGVGDVWRNRHWRWGRTRLASW</sequence>
<evidence type="ECO:0000313" key="1">
    <source>
        <dbReference type="EMBL" id="TEB31682.1"/>
    </source>
</evidence>
<keyword evidence="2" id="KW-1185">Reference proteome</keyword>
<dbReference type="AlphaFoldDB" id="A0A4Y7TDN8"/>
<protein>
    <submittedName>
        <fullName evidence="1">Uncharacterized protein</fullName>
    </submittedName>
</protein>
<dbReference type="EMBL" id="QPFP01000018">
    <property type="protein sequence ID" value="TEB31682.1"/>
    <property type="molecule type" value="Genomic_DNA"/>
</dbReference>
<reference evidence="1 2" key="1">
    <citation type="journal article" date="2019" name="Nat. Ecol. Evol.">
        <title>Megaphylogeny resolves global patterns of mushroom evolution.</title>
        <authorList>
            <person name="Varga T."/>
            <person name="Krizsan K."/>
            <person name="Foldi C."/>
            <person name="Dima B."/>
            <person name="Sanchez-Garcia M."/>
            <person name="Sanchez-Ramirez S."/>
            <person name="Szollosi G.J."/>
            <person name="Szarkandi J.G."/>
            <person name="Papp V."/>
            <person name="Albert L."/>
            <person name="Andreopoulos W."/>
            <person name="Angelini C."/>
            <person name="Antonin V."/>
            <person name="Barry K.W."/>
            <person name="Bougher N.L."/>
            <person name="Buchanan P."/>
            <person name="Buyck B."/>
            <person name="Bense V."/>
            <person name="Catcheside P."/>
            <person name="Chovatia M."/>
            <person name="Cooper J."/>
            <person name="Damon W."/>
            <person name="Desjardin D."/>
            <person name="Finy P."/>
            <person name="Geml J."/>
            <person name="Haridas S."/>
            <person name="Hughes K."/>
            <person name="Justo A."/>
            <person name="Karasinski D."/>
            <person name="Kautmanova I."/>
            <person name="Kiss B."/>
            <person name="Kocsube S."/>
            <person name="Kotiranta H."/>
            <person name="LaButti K.M."/>
            <person name="Lechner B.E."/>
            <person name="Liimatainen K."/>
            <person name="Lipzen A."/>
            <person name="Lukacs Z."/>
            <person name="Mihaltcheva S."/>
            <person name="Morgado L.N."/>
            <person name="Niskanen T."/>
            <person name="Noordeloos M.E."/>
            <person name="Ohm R.A."/>
            <person name="Ortiz-Santana B."/>
            <person name="Ovrebo C."/>
            <person name="Racz N."/>
            <person name="Riley R."/>
            <person name="Savchenko A."/>
            <person name="Shiryaev A."/>
            <person name="Soop K."/>
            <person name="Spirin V."/>
            <person name="Szebenyi C."/>
            <person name="Tomsovsky M."/>
            <person name="Tulloss R.E."/>
            <person name="Uehling J."/>
            <person name="Grigoriev I.V."/>
            <person name="Vagvolgyi C."/>
            <person name="Papp T."/>
            <person name="Martin F.M."/>
            <person name="Miettinen O."/>
            <person name="Hibbett D.S."/>
            <person name="Nagy L.G."/>
        </authorList>
    </citation>
    <scope>NUCLEOTIDE SEQUENCE [LARGE SCALE GENOMIC DNA]</scope>
    <source>
        <strain evidence="1 2">FP101781</strain>
    </source>
</reference>
<proteinExistence type="predicted"/>
<organism evidence="1 2">
    <name type="scientific">Coprinellus micaceus</name>
    <name type="common">Glistening ink-cap mushroom</name>
    <name type="synonym">Coprinus micaceus</name>
    <dbReference type="NCBI Taxonomy" id="71717"/>
    <lineage>
        <taxon>Eukaryota</taxon>
        <taxon>Fungi</taxon>
        <taxon>Dikarya</taxon>
        <taxon>Basidiomycota</taxon>
        <taxon>Agaricomycotina</taxon>
        <taxon>Agaricomycetes</taxon>
        <taxon>Agaricomycetidae</taxon>
        <taxon>Agaricales</taxon>
        <taxon>Agaricineae</taxon>
        <taxon>Psathyrellaceae</taxon>
        <taxon>Coprinellus</taxon>
    </lineage>
</organism>
<dbReference type="Proteomes" id="UP000298030">
    <property type="component" value="Unassembled WGS sequence"/>
</dbReference>
<accession>A0A4Y7TDN8</accession>